<accession>A0A210QYX5</accession>
<feature type="compositionally biased region" description="Basic and acidic residues" evidence="4">
    <location>
        <begin position="805"/>
        <end position="833"/>
    </location>
</feature>
<evidence type="ECO:0000256" key="3">
    <source>
        <dbReference type="ARBA" id="ARBA00022840"/>
    </source>
</evidence>
<dbReference type="GO" id="GO:0005524">
    <property type="term" value="F:ATP binding"/>
    <property type="evidence" value="ECO:0007669"/>
    <property type="project" value="UniProtKB-KW"/>
</dbReference>
<dbReference type="PANTHER" id="PTHR45639">
    <property type="entry name" value="HSC70CB, ISOFORM G-RELATED"/>
    <property type="match status" value="1"/>
</dbReference>
<gene>
    <name evidence="7" type="ORF">KP79_PYT13093</name>
</gene>
<dbReference type="Gene3D" id="1.20.1270.10">
    <property type="match status" value="1"/>
</dbReference>
<reference evidence="7 8" key="1">
    <citation type="journal article" date="2017" name="Nat. Ecol. Evol.">
        <title>Scallop genome provides insights into evolution of bilaterian karyotype and development.</title>
        <authorList>
            <person name="Wang S."/>
            <person name="Zhang J."/>
            <person name="Jiao W."/>
            <person name="Li J."/>
            <person name="Xun X."/>
            <person name="Sun Y."/>
            <person name="Guo X."/>
            <person name="Huan P."/>
            <person name="Dong B."/>
            <person name="Zhang L."/>
            <person name="Hu X."/>
            <person name="Sun X."/>
            <person name="Wang J."/>
            <person name="Zhao C."/>
            <person name="Wang Y."/>
            <person name="Wang D."/>
            <person name="Huang X."/>
            <person name="Wang R."/>
            <person name="Lv J."/>
            <person name="Li Y."/>
            <person name="Zhang Z."/>
            <person name="Liu B."/>
            <person name="Lu W."/>
            <person name="Hui Y."/>
            <person name="Liang J."/>
            <person name="Zhou Z."/>
            <person name="Hou R."/>
            <person name="Li X."/>
            <person name="Liu Y."/>
            <person name="Li H."/>
            <person name="Ning X."/>
            <person name="Lin Y."/>
            <person name="Zhao L."/>
            <person name="Xing Q."/>
            <person name="Dou J."/>
            <person name="Li Y."/>
            <person name="Mao J."/>
            <person name="Guo H."/>
            <person name="Dou H."/>
            <person name="Li T."/>
            <person name="Mu C."/>
            <person name="Jiang W."/>
            <person name="Fu Q."/>
            <person name="Fu X."/>
            <person name="Miao Y."/>
            <person name="Liu J."/>
            <person name="Yu Q."/>
            <person name="Li R."/>
            <person name="Liao H."/>
            <person name="Li X."/>
            <person name="Kong Y."/>
            <person name="Jiang Z."/>
            <person name="Chourrout D."/>
            <person name="Li R."/>
            <person name="Bao Z."/>
        </authorList>
    </citation>
    <scope>NUCLEOTIDE SEQUENCE [LARGE SCALE GENOMIC DNA]</scope>
    <source>
        <strain evidence="7 8">PY_sf001</strain>
    </source>
</reference>
<dbReference type="SUPFAM" id="SSF100934">
    <property type="entry name" value="Heat shock protein 70kD (HSP70), C-terminal subdomain"/>
    <property type="match status" value="2"/>
</dbReference>
<keyword evidence="2" id="KW-0547">Nucleotide-binding</keyword>
<feature type="compositionally biased region" description="Basic and acidic residues" evidence="4">
    <location>
        <begin position="841"/>
        <end position="850"/>
    </location>
</feature>
<dbReference type="STRING" id="6573.A0A210QYX5"/>
<evidence type="ECO:0000256" key="1">
    <source>
        <dbReference type="ARBA" id="ARBA00007381"/>
    </source>
</evidence>
<evidence type="ECO:0000313" key="8">
    <source>
        <dbReference type="Proteomes" id="UP000242188"/>
    </source>
</evidence>
<dbReference type="GO" id="GO:0140662">
    <property type="term" value="F:ATP-dependent protein folding chaperone"/>
    <property type="evidence" value="ECO:0007669"/>
    <property type="project" value="InterPro"/>
</dbReference>
<dbReference type="Gene3D" id="3.30.420.40">
    <property type="match status" value="2"/>
</dbReference>
<dbReference type="PANTHER" id="PTHR45639:SF4">
    <property type="entry name" value="HSC70CB, ISOFORM G"/>
    <property type="match status" value="1"/>
</dbReference>
<dbReference type="FunFam" id="3.90.640.10:FF:000004">
    <property type="entry name" value="Heat shock 70 kDa protein 4"/>
    <property type="match status" value="1"/>
</dbReference>
<dbReference type="Gene3D" id="3.90.640.10">
    <property type="entry name" value="Actin, Chain A, domain 4"/>
    <property type="match status" value="1"/>
</dbReference>
<dbReference type="SUPFAM" id="SSF53067">
    <property type="entry name" value="Actin-like ATPase domain"/>
    <property type="match status" value="2"/>
</dbReference>
<protein>
    <submittedName>
        <fullName evidence="6">Heat shock 70 kDa protein 4-like HSPA4</fullName>
    </submittedName>
    <submittedName>
        <fullName evidence="7">Heat shock protein 105</fullName>
    </submittedName>
</protein>
<dbReference type="EMBL" id="NEDP02001185">
    <property type="protein sequence ID" value="OWF53905.1"/>
    <property type="molecule type" value="Genomic_DNA"/>
</dbReference>
<dbReference type="FunFam" id="3.30.420.40:FF:000171">
    <property type="entry name" value="Heat shock 70 kDa protein 4"/>
    <property type="match status" value="1"/>
</dbReference>
<dbReference type="InterPro" id="IPR029047">
    <property type="entry name" value="HSP70_peptide-bd_sf"/>
</dbReference>
<dbReference type="InterPro" id="IPR013126">
    <property type="entry name" value="Hsp_70_fam"/>
</dbReference>
<dbReference type="AlphaFoldDB" id="A0A210QYX5"/>
<evidence type="ECO:0000256" key="2">
    <source>
        <dbReference type="ARBA" id="ARBA00022741"/>
    </source>
</evidence>
<dbReference type="Proteomes" id="UP000242188">
    <property type="component" value="Unassembled WGS sequence"/>
</dbReference>
<dbReference type="CDD" id="cd10228">
    <property type="entry name" value="ASKHA_NBD_HSP70_HSPA4_like"/>
    <property type="match status" value="1"/>
</dbReference>
<dbReference type="Gene3D" id="2.60.34.10">
    <property type="entry name" value="Substrate Binding Domain Of DNAk, Chain A, domain 1"/>
    <property type="match status" value="1"/>
</dbReference>
<feature type="compositionally biased region" description="Basic and acidic residues" evidence="4">
    <location>
        <begin position="569"/>
        <end position="583"/>
    </location>
</feature>
<dbReference type="Pfam" id="PF00012">
    <property type="entry name" value="HSP70"/>
    <property type="match status" value="1"/>
</dbReference>
<reference evidence="6" key="2">
    <citation type="submission" date="2017-03" db="EMBL/GenBank/DDBJ databases">
        <authorList>
            <person name="Afonso C.L."/>
            <person name="Miller P.J."/>
            <person name="Scott M.A."/>
            <person name="Spackman E."/>
            <person name="Goraichik I."/>
            <person name="Dimitrov K.M."/>
            <person name="Suarez D.L."/>
            <person name="Swayne D.E."/>
        </authorList>
    </citation>
    <scope>NUCLEOTIDE SEQUENCE</scope>
</reference>
<dbReference type="PRINTS" id="PR00301">
    <property type="entry name" value="HEATSHOCK70"/>
</dbReference>
<feature type="region of interest" description="Disordered" evidence="4">
    <location>
        <begin position="791"/>
        <end position="850"/>
    </location>
</feature>
<dbReference type="FunFam" id="3.30.420.40:FF:000495">
    <property type="entry name" value="Heat shock protein 4b"/>
    <property type="match status" value="1"/>
</dbReference>
<feature type="region of interest" description="Disordered" evidence="4">
    <location>
        <begin position="496"/>
        <end position="592"/>
    </location>
</feature>
<evidence type="ECO:0000313" key="6">
    <source>
        <dbReference type="EMBL" id="ATD13050.1"/>
    </source>
</evidence>
<keyword evidence="8" id="KW-1185">Reference proteome</keyword>
<keyword evidence="3" id="KW-0067">ATP-binding</keyword>
<feature type="signal peptide" evidence="5">
    <location>
        <begin position="1"/>
        <end position="20"/>
    </location>
</feature>
<name>A0A210QYX5_MIZYE</name>
<dbReference type="EMBL" id="KY816921">
    <property type="protein sequence ID" value="ATD13050.1"/>
    <property type="molecule type" value="mRNA"/>
</dbReference>
<comment type="similarity">
    <text evidence="1">Belongs to the heat shock protein 70 family.</text>
</comment>
<dbReference type="FunFam" id="1.20.1270.10:FF:000002">
    <property type="entry name" value="Heat shock 70 kDa protein 4"/>
    <property type="match status" value="1"/>
</dbReference>
<sequence>MSVVGFDLGCLTCFVGVARAGGIETIANEYSDRCTPAYVSMNEKNRCMGVSARNQNTTNLKNTVSSFKRLIGRKFNDPLVQEELKGYFKPYEVVEGPEGEILIQVNYMGEKQSFTPLQMTAMLLTKLKETSETGLKTKVVDVVVSVPAFFTDIERRAMLDACQVAGLNCLKVMSDTTAASLAYGIYKQDLPAETEKARTVVFVDMGYCSTQVAAVAFNKGKLKILGVECDRKLGGRDFDNELVQYFVDDFKTRYKVDAMTRPKALVRLTQECEKMKKLMSANSTPIPINIECFMDDKDVSGRMDREKFEELTKHLMVKTETLFKALLQNTKLSSNDIYSVEVVGGSSRIPAVKNMVHQVFAKDPSTTLNADEAVARGCALQCAILSPTFRVRDFSIIEAQPFPITLSWEGNMDDDNTLEVFPKFHQIPFAKMMTFYRKEPFQLESYYSNAKDVPIPNPHIGHFNVTKVTPQKDGSSSKVKVKVRVNNHGIFTVSSASMTEKLEDETQADQNGLEAMDTDSTEKKSDDNGQGDAQSQNTTDGQTPDETPMQTDQEQQSNEQSSEQPNEQPTEKKSEEKNDEKEEKKKKKKTVKVIDLPVESRVPQMAREQVHLLVEKENQMIMQDKLEMERSNAKNSVEEYVYELREKLYSQLEEFAKEEDRSSFSKSLSATEDWLYDEGEDQSKQVYIDKLAELKKMGNPIQERFNEFQDRPQAFEEFGKSIMLVRKFLDLCSQKDEKYSHIESKDVDKVAKCLKEKEDWYNSKLNQQNSMKTYEKPVVLVSQIRQEKQLLESTCSPIMNKSKPKPKEEPPKDDKKEKKNEKETPMENAKSDEQPTAESTEAPKVDMDID</sequence>
<evidence type="ECO:0000256" key="4">
    <source>
        <dbReference type="SAM" id="MobiDB-lite"/>
    </source>
</evidence>
<evidence type="ECO:0000256" key="5">
    <source>
        <dbReference type="SAM" id="SignalP"/>
    </source>
</evidence>
<keyword evidence="7" id="KW-0346">Stress response</keyword>
<dbReference type="OrthoDB" id="434160at2759"/>
<keyword evidence="5" id="KW-0732">Signal</keyword>
<feature type="compositionally biased region" description="Low complexity" evidence="4">
    <location>
        <begin position="550"/>
        <end position="568"/>
    </location>
</feature>
<dbReference type="GO" id="GO:0005634">
    <property type="term" value="C:nucleus"/>
    <property type="evidence" value="ECO:0007669"/>
    <property type="project" value="TreeGrafter"/>
</dbReference>
<dbReference type="InterPro" id="IPR043129">
    <property type="entry name" value="ATPase_NBD"/>
</dbReference>
<evidence type="ECO:0000313" key="7">
    <source>
        <dbReference type="EMBL" id="OWF53905.1"/>
    </source>
</evidence>
<dbReference type="InterPro" id="IPR029048">
    <property type="entry name" value="HSP70_C_sf"/>
</dbReference>
<feature type="compositionally biased region" description="Polar residues" evidence="4">
    <location>
        <begin position="531"/>
        <end position="549"/>
    </location>
</feature>
<proteinExistence type="evidence at transcript level"/>
<dbReference type="FunFam" id="3.30.30.30:FF:000002">
    <property type="entry name" value="Heat shock 70 kDa protein 4"/>
    <property type="match status" value="1"/>
</dbReference>
<dbReference type="GO" id="GO:0005829">
    <property type="term" value="C:cytosol"/>
    <property type="evidence" value="ECO:0007669"/>
    <property type="project" value="TreeGrafter"/>
</dbReference>
<dbReference type="Gene3D" id="3.30.30.30">
    <property type="match status" value="1"/>
</dbReference>
<organism evidence="7 8">
    <name type="scientific">Mizuhopecten yessoensis</name>
    <name type="common">Japanese scallop</name>
    <name type="synonym">Patinopecten yessoensis</name>
    <dbReference type="NCBI Taxonomy" id="6573"/>
    <lineage>
        <taxon>Eukaryota</taxon>
        <taxon>Metazoa</taxon>
        <taxon>Spiralia</taxon>
        <taxon>Lophotrochozoa</taxon>
        <taxon>Mollusca</taxon>
        <taxon>Bivalvia</taxon>
        <taxon>Autobranchia</taxon>
        <taxon>Pteriomorphia</taxon>
        <taxon>Pectinida</taxon>
        <taxon>Pectinoidea</taxon>
        <taxon>Pectinidae</taxon>
        <taxon>Mizuhopecten</taxon>
    </lineage>
</organism>
<feature type="chain" id="PRO_5015073459" evidence="5">
    <location>
        <begin position="21"/>
        <end position="850"/>
    </location>
</feature>
<dbReference type="SUPFAM" id="SSF100920">
    <property type="entry name" value="Heat shock protein 70kD (HSP70), peptide-binding domain"/>
    <property type="match status" value="1"/>
</dbReference>